<accession>A0A0F9HDC9</accession>
<dbReference type="CDD" id="cd06464">
    <property type="entry name" value="ACD_sHsps-like"/>
    <property type="match status" value="1"/>
</dbReference>
<reference evidence="2" key="1">
    <citation type="journal article" date="2015" name="Nature">
        <title>Complex archaea that bridge the gap between prokaryotes and eukaryotes.</title>
        <authorList>
            <person name="Spang A."/>
            <person name="Saw J.H."/>
            <person name="Jorgensen S.L."/>
            <person name="Zaremba-Niedzwiedzka K."/>
            <person name="Martijn J."/>
            <person name="Lind A.E."/>
            <person name="van Eijk R."/>
            <person name="Schleper C."/>
            <person name="Guy L."/>
            <person name="Ettema T.J."/>
        </authorList>
    </citation>
    <scope>NUCLEOTIDE SEQUENCE</scope>
</reference>
<sequence>MGIEKWDPWQEFVTLQQSVNELFNNFLTRFPSTKEIAFVPQINMYETEGEIILDVALPGTLQEDIDISLEKDDALYIRGERINPHETIVGLRHIEELCYGYFERRVQLPAKCFNENIKASYSEGILNIRIVKKV</sequence>
<organism evidence="2">
    <name type="scientific">marine sediment metagenome</name>
    <dbReference type="NCBI Taxonomy" id="412755"/>
    <lineage>
        <taxon>unclassified sequences</taxon>
        <taxon>metagenomes</taxon>
        <taxon>ecological metagenomes</taxon>
    </lineage>
</organism>
<name>A0A0F9HDC9_9ZZZZ</name>
<evidence type="ECO:0000259" key="1">
    <source>
        <dbReference type="PROSITE" id="PS01031"/>
    </source>
</evidence>
<dbReference type="SUPFAM" id="SSF49764">
    <property type="entry name" value="HSP20-like chaperones"/>
    <property type="match status" value="1"/>
</dbReference>
<dbReference type="InterPro" id="IPR031107">
    <property type="entry name" value="Small_HSP"/>
</dbReference>
<gene>
    <name evidence="2" type="ORF">LCGC14_2077970</name>
</gene>
<dbReference type="PANTHER" id="PTHR11527">
    <property type="entry name" value="HEAT-SHOCK PROTEIN 20 FAMILY MEMBER"/>
    <property type="match status" value="1"/>
</dbReference>
<evidence type="ECO:0000313" key="2">
    <source>
        <dbReference type="EMBL" id="KKL73132.1"/>
    </source>
</evidence>
<feature type="domain" description="SHSP" evidence="1">
    <location>
        <begin position="33"/>
        <end position="134"/>
    </location>
</feature>
<dbReference type="PROSITE" id="PS01031">
    <property type="entry name" value="SHSP"/>
    <property type="match status" value="1"/>
</dbReference>
<dbReference type="EMBL" id="LAZR01025059">
    <property type="protein sequence ID" value="KKL73132.1"/>
    <property type="molecule type" value="Genomic_DNA"/>
</dbReference>
<dbReference type="InterPro" id="IPR008978">
    <property type="entry name" value="HSP20-like_chaperone"/>
</dbReference>
<dbReference type="Pfam" id="PF00011">
    <property type="entry name" value="HSP20"/>
    <property type="match status" value="1"/>
</dbReference>
<proteinExistence type="predicted"/>
<protein>
    <recommendedName>
        <fullName evidence="1">SHSP domain-containing protein</fullName>
    </recommendedName>
</protein>
<comment type="caution">
    <text evidence="2">The sequence shown here is derived from an EMBL/GenBank/DDBJ whole genome shotgun (WGS) entry which is preliminary data.</text>
</comment>
<dbReference type="AlphaFoldDB" id="A0A0F9HDC9"/>
<dbReference type="InterPro" id="IPR002068">
    <property type="entry name" value="A-crystallin/Hsp20_dom"/>
</dbReference>
<dbReference type="Gene3D" id="2.60.40.790">
    <property type="match status" value="1"/>
</dbReference>